<feature type="domain" description="ABC transmembrane type-1" evidence="9">
    <location>
        <begin position="96"/>
        <end position="312"/>
    </location>
</feature>
<keyword evidence="3" id="KW-1003">Cell membrane</keyword>
<dbReference type="InterPro" id="IPR000515">
    <property type="entry name" value="MetI-like"/>
</dbReference>
<dbReference type="Gene3D" id="1.10.3720.10">
    <property type="entry name" value="MetI-like"/>
    <property type="match status" value="1"/>
</dbReference>
<feature type="transmembrane region" description="Helical" evidence="7">
    <location>
        <begin position="231"/>
        <end position="253"/>
    </location>
</feature>
<dbReference type="AlphaFoldDB" id="A0A2A6FQP5"/>
<evidence type="ECO:0000313" key="10">
    <source>
        <dbReference type="EMBL" id="PDQ35049.1"/>
    </source>
</evidence>
<evidence type="ECO:0000256" key="5">
    <source>
        <dbReference type="ARBA" id="ARBA00022989"/>
    </source>
</evidence>
<dbReference type="PROSITE" id="PS50928">
    <property type="entry name" value="ABC_TM1"/>
    <property type="match status" value="1"/>
</dbReference>
<keyword evidence="4 7" id="KW-0812">Transmembrane</keyword>
<dbReference type="SUPFAM" id="SSF161098">
    <property type="entry name" value="MetI-like"/>
    <property type="match status" value="1"/>
</dbReference>
<keyword evidence="2 7" id="KW-0813">Transport</keyword>
<dbReference type="InterPro" id="IPR051393">
    <property type="entry name" value="ABC_transporter_permease"/>
</dbReference>
<evidence type="ECO:0000259" key="9">
    <source>
        <dbReference type="PROSITE" id="PS50928"/>
    </source>
</evidence>
<dbReference type="EMBL" id="NAEP01000041">
    <property type="protein sequence ID" value="PDQ35049.1"/>
    <property type="molecule type" value="Genomic_DNA"/>
</dbReference>
<gene>
    <name evidence="10" type="ORF">B5766_07950</name>
</gene>
<evidence type="ECO:0000256" key="8">
    <source>
        <dbReference type="SAM" id="MobiDB-lite"/>
    </source>
</evidence>
<dbReference type="Pfam" id="PF00528">
    <property type="entry name" value="BPD_transp_1"/>
    <property type="match status" value="1"/>
</dbReference>
<dbReference type="Proteomes" id="UP000219994">
    <property type="component" value="Unassembled WGS sequence"/>
</dbReference>
<dbReference type="GO" id="GO:0005886">
    <property type="term" value="C:plasma membrane"/>
    <property type="evidence" value="ECO:0007669"/>
    <property type="project" value="UniProtKB-SubCell"/>
</dbReference>
<protein>
    <submittedName>
        <fullName evidence="10">Sugar ABC transporter permease</fullName>
    </submittedName>
</protein>
<keyword evidence="5 7" id="KW-1133">Transmembrane helix</keyword>
<evidence type="ECO:0000256" key="6">
    <source>
        <dbReference type="ARBA" id="ARBA00023136"/>
    </source>
</evidence>
<organism evidence="10 11">
    <name type="scientific">Candidatus Lumbricidiphila eiseniae</name>
    <dbReference type="NCBI Taxonomy" id="1969409"/>
    <lineage>
        <taxon>Bacteria</taxon>
        <taxon>Bacillati</taxon>
        <taxon>Actinomycetota</taxon>
        <taxon>Actinomycetes</taxon>
        <taxon>Micrococcales</taxon>
        <taxon>Microbacteriaceae</taxon>
        <taxon>Candidatus Lumbricidiphila</taxon>
    </lineage>
</organism>
<dbReference type="PANTHER" id="PTHR30193">
    <property type="entry name" value="ABC TRANSPORTER PERMEASE PROTEIN"/>
    <property type="match status" value="1"/>
</dbReference>
<proteinExistence type="inferred from homology"/>
<feature type="transmembrane region" description="Helical" evidence="7">
    <location>
        <begin position="133"/>
        <end position="154"/>
    </location>
</feature>
<dbReference type="InterPro" id="IPR035906">
    <property type="entry name" value="MetI-like_sf"/>
</dbReference>
<evidence type="ECO:0000256" key="7">
    <source>
        <dbReference type="RuleBase" id="RU363032"/>
    </source>
</evidence>
<accession>A0A2A6FQP5</accession>
<evidence type="ECO:0000313" key="11">
    <source>
        <dbReference type="Proteomes" id="UP000219994"/>
    </source>
</evidence>
<sequence>MNSLPNTSAGVDKRHSRRGSSARSTEAHNRRWADLVAALPWITPALIMIFGVVLFPAGLMFYNSTRVISRSGLDKGTAGFGNFAQIFAFPDFGPIVVRTFVWVILVVVLTVLISLALAQLLYKEFPGRRLVRLAVIVPWAASVVMTTLVVYFGLEPYFGIFNKLFIDLGIIHDPAGFGWTKQPETAFLWAIAVAVFVSLPFTTYTILAGLQTVSVDTLEAAKMDGARPARIYVNITLPQLRGAISIAILINIINVFNSLPILRTMTNSIPGYDADTIMTMIFKYIQVQGRVDYASALSVIAFIIVLIVVALYVRVVKPMKEV</sequence>
<evidence type="ECO:0000256" key="2">
    <source>
        <dbReference type="ARBA" id="ARBA00022448"/>
    </source>
</evidence>
<comment type="similarity">
    <text evidence="7">Belongs to the binding-protein-dependent transport system permease family.</text>
</comment>
<name>A0A2A6FQP5_9MICO</name>
<evidence type="ECO:0000256" key="4">
    <source>
        <dbReference type="ARBA" id="ARBA00022692"/>
    </source>
</evidence>
<keyword evidence="6 7" id="KW-0472">Membrane</keyword>
<comment type="subcellular location">
    <subcellularLocation>
        <location evidence="1 7">Cell membrane</location>
        <topology evidence="1 7">Multi-pass membrane protein</topology>
    </subcellularLocation>
</comment>
<dbReference type="CDD" id="cd06261">
    <property type="entry name" value="TM_PBP2"/>
    <property type="match status" value="1"/>
</dbReference>
<comment type="caution">
    <text evidence="10">The sequence shown here is derived from an EMBL/GenBank/DDBJ whole genome shotgun (WGS) entry which is preliminary data.</text>
</comment>
<feature type="region of interest" description="Disordered" evidence="8">
    <location>
        <begin position="1"/>
        <end position="25"/>
    </location>
</feature>
<evidence type="ECO:0000256" key="1">
    <source>
        <dbReference type="ARBA" id="ARBA00004651"/>
    </source>
</evidence>
<feature type="transmembrane region" description="Helical" evidence="7">
    <location>
        <begin position="293"/>
        <end position="313"/>
    </location>
</feature>
<feature type="transmembrane region" description="Helical" evidence="7">
    <location>
        <begin position="38"/>
        <end position="62"/>
    </location>
</feature>
<dbReference type="GO" id="GO:0055085">
    <property type="term" value="P:transmembrane transport"/>
    <property type="evidence" value="ECO:0007669"/>
    <property type="project" value="InterPro"/>
</dbReference>
<reference evidence="11" key="1">
    <citation type="submission" date="2017-03" db="EMBL/GenBank/DDBJ databases">
        <authorList>
            <person name="Lund M.B."/>
        </authorList>
    </citation>
    <scope>NUCLEOTIDE SEQUENCE [LARGE SCALE GENOMIC DNA]</scope>
</reference>
<feature type="transmembrane region" description="Helical" evidence="7">
    <location>
        <begin position="186"/>
        <end position="210"/>
    </location>
</feature>
<dbReference type="PANTHER" id="PTHR30193:SF45">
    <property type="entry name" value="ABC TRANSPORTER PERMEASE PROTEIN"/>
    <property type="match status" value="1"/>
</dbReference>
<feature type="transmembrane region" description="Helical" evidence="7">
    <location>
        <begin position="100"/>
        <end position="121"/>
    </location>
</feature>
<evidence type="ECO:0000256" key="3">
    <source>
        <dbReference type="ARBA" id="ARBA00022475"/>
    </source>
</evidence>